<dbReference type="SUPFAM" id="SSF56801">
    <property type="entry name" value="Acetyl-CoA synthetase-like"/>
    <property type="match status" value="1"/>
</dbReference>
<dbReference type="GO" id="GO:0016207">
    <property type="term" value="F:4-coumarate-CoA ligase activity"/>
    <property type="evidence" value="ECO:0007669"/>
    <property type="project" value="UniProtKB-EC"/>
</dbReference>
<accession>A0A6A3C1D2</accession>
<dbReference type="Proteomes" id="UP000436088">
    <property type="component" value="Unassembled WGS sequence"/>
</dbReference>
<keyword evidence="5 14" id="KW-0436">Ligase</keyword>
<dbReference type="InterPro" id="IPR042099">
    <property type="entry name" value="ANL_N_sf"/>
</dbReference>
<evidence type="ECO:0000256" key="2">
    <source>
        <dbReference type="ARBA" id="ARBA00004930"/>
    </source>
</evidence>
<feature type="domain" description="AMP-binding enzyme C-terminal" evidence="13">
    <location>
        <begin position="194"/>
        <end position="269"/>
    </location>
</feature>
<evidence type="ECO:0000256" key="11">
    <source>
        <dbReference type="ARBA" id="ARBA00034252"/>
    </source>
</evidence>
<feature type="domain" description="AMP-dependent synthetase/ligase" evidence="12">
    <location>
        <begin position="7"/>
        <end position="143"/>
    </location>
</feature>
<comment type="pathway">
    <text evidence="2">Phytoalexin biosynthesis; 3,4',5-trihydroxystilbene biosynthesis; 3,4',5-trihydroxystilbene from trans-4-coumarate: step 1/2.</text>
</comment>
<dbReference type="Gene3D" id="3.30.300.30">
    <property type="match status" value="1"/>
</dbReference>
<keyword evidence="6" id="KW-0547">Nucleotide-binding</keyword>
<evidence type="ECO:0000256" key="9">
    <source>
        <dbReference type="ARBA" id="ARBA00034219"/>
    </source>
</evidence>
<keyword evidence="8" id="KW-0587">Phenylpropanoid metabolism</keyword>
<comment type="similarity">
    <text evidence="3">Belongs to the ATP-dependent AMP-binding enzyme family.</text>
</comment>
<comment type="catalytic activity">
    <reaction evidence="11">
        <text>(E)-4-coumarate + ATP + CoA = (E)-4-coumaroyl-CoA + AMP + diphosphate</text>
        <dbReference type="Rhea" id="RHEA:19641"/>
        <dbReference type="ChEBI" id="CHEBI:12876"/>
        <dbReference type="ChEBI" id="CHEBI:30616"/>
        <dbReference type="ChEBI" id="CHEBI:33019"/>
        <dbReference type="ChEBI" id="CHEBI:57287"/>
        <dbReference type="ChEBI" id="CHEBI:85008"/>
        <dbReference type="ChEBI" id="CHEBI:456215"/>
        <dbReference type="EC" id="6.2.1.12"/>
    </reaction>
    <physiologicalReaction direction="left-to-right" evidence="11">
        <dbReference type="Rhea" id="RHEA:19642"/>
    </physiologicalReaction>
</comment>
<evidence type="ECO:0000313" key="15">
    <source>
        <dbReference type="Proteomes" id="UP000436088"/>
    </source>
</evidence>
<dbReference type="InterPro" id="IPR045851">
    <property type="entry name" value="AMP-bd_C_sf"/>
</dbReference>
<evidence type="ECO:0000259" key="12">
    <source>
        <dbReference type="Pfam" id="PF00501"/>
    </source>
</evidence>
<proteinExistence type="inferred from homology"/>
<dbReference type="GO" id="GO:0009698">
    <property type="term" value="P:phenylpropanoid metabolic process"/>
    <property type="evidence" value="ECO:0007669"/>
    <property type="project" value="UniProtKB-KW"/>
</dbReference>
<evidence type="ECO:0000256" key="4">
    <source>
        <dbReference type="ARBA" id="ARBA00012959"/>
    </source>
</evidence>
<evidence type="ECO:0000256" key="3">
    <source>
        <dbReference type="ARBA" id="ARBA00006432"/>
    </source>
</evidence>
<comment type="catalytic activity">
    <reaction evidence="10">
        <text>(E)-4-coumaroyl-AMP + CoA = (E)-4-coumaroyl-CoA + AMP + H(+)</text>
        <dbReference type="Rhea" id="RHEA:72423"/>
        <dbReference type="ChEBI" id="CHEBI:15378"/>
        <dbReference type="ChEBI" id="CHEBI:57287"/>
        <dbReference type="ChEBI" id="CHEBI:85008"/>
        <dbReference type="ChEBI" id="CHEBI:192348"/>
        <dbReference type="ChEBI" id="CHEBI:456215"/>
    </reaction>
    <physiologicalReaction direction="left-to-right" evidence="10">
        <dbReference type="Rhea" id="RHEA:72424"/>
    </physiologicalReaction>
</comment>
<dbReference type="Gene3D" id="3.40.50.12780">
    <property type="entry name" value="N-terminal domain of ligase-like"/>
    <property type="match status" value="1"/>
</dbReference>
<reference evidence="14" key="1">
    <citation type="submission" date="2019-09" db="EMBL/GenBank/DDBJ databases">
        <title>Draft genome information of white flower Hibiscus syriacus.</title>
        <authorList>
            <person name="Kim Y.-M."/>
        </authorList>
    </citation>
    <scope>NUCLEOTIDE SEQUENCE [LARGE SCALE GENOMIC DNA]</scope>
    <source>
        <strain evidence="14">YM2019G1</strain>
    </source>
</reference>
<dbReference type="EMBL" id="VEPZ02000548">
    <property type="protein sequence ID" value="KAE8722915.1"/>
    <property type="molecule type" value="Genomic_DNA"/>
</dbReference>
<keyword evidence="15" id="KW-1185">Reference proteome</keyword>
<gene>
    <name evidence="14" type="ORF">F3Y22_tig00013285pilonHSYRG00037</name>
</gene>
<dbReference type="GO" id="GO:0005524">
    <property type="term" value="F:ATP binding"/>
    <property type="evidence" value="ECO:0007669"/>
    <property type="project" value="UniProtKB-KW"/>
</dbReference>
<dbReference type="InterPro" id="IPR025110">
    <property type="entry name" value="AMP-bd_C"/>
</dbReference>
<evidence type="ECO:0000256" key="7">
    <source>
        <dbReference type="ARBA" id="ARBA00022840"/>
    </source>
</evidence>
<dbReference type="FunFam" id="3.30.300.30:FF:000007">
    <property type="entry name" value="4-coumarate--CoA ligase 2"/>
    <property type="match status" value="1"/>
</dbReference>
<organism evidence="14 15">
    <name type="scientific">Hibiscus syriacus</name>
    <name type="common">Rose of Sharon</name>
    <dbReference type="NCBI Taxonomy" id="106335"/>
    <lineage>
        <taxon>Eukaryota</taxon>
        <taxon>Viridiplantae</taxon>
        <taxon>Streptophyta</taxon>
        <taxon>Embryophyta</taxon>
        <taxon>Tracheophyta</taxon>
        <taxon>Spermatophyta</taxon>
        <taxon>Magnoliopsida</taxon>
        <taxon>eudicotyledons</taxon>
        <taxon>Gunneridae</taxon>
        <taxon>Pentapetalae</taxon>
        <taxon>rosids</taxon>
        <taxon>malvids</taxon>
        <taxon>Malvales</taxon>
        <taxon>Malvaceae</taxon>
        <taxon>Malvoideae</taxon>
        <taxon>Hibiscus</taxon>
    </lineage>
</organism>
<protein>
    <recommendedName>
        <fullName evidence="4">4-coumarate--CoA ligase</fullName>
        <ecNumber evidence="4">6.2.1.12</ecNumber>
    </recommendedName>
</protein>
<evidence type="ECO:0000256" key="10">
    <source>
        <dbReference type="ARBA" id="ARBA00034223"/>
    </source>
</evidence>
<evidence type="ECO:0000256" key="6">
    <source>
        <dbReference type="ARBA" id="ARBA00022741"/>
    </source>
</evidence>
<dbReference type="PANTHER" id="PTHR24096:SF406">
    <property type="entry name" value="4-COUMARATE--COA LIGASE 2"/>
    <property type="match status" value="1"/>
</dbReference>
<evidence type="ECO:0000256" key="5">
    <source>
        <dbReference type="ARBA" id="ARBA00022598"/>
    </source>
</evidence>
<comment type="catalytic activity">
    <reaction evidence="9">
        <text>(E)-4-coumarate + ATP + H(+) = (E)-4-coumaroyl-AMP + diphosphate</text>
        <dbReference type="Rhea" id="RHEA:72419"/>
        <dbReference type="ChEBI" id="CHEBI:12876"/>
        <dbReference type="ChEBI" id="CHEBI:15378"/>
        <dbReference type="ChEBI" id="CHEBI:30616"/>
        <dbReference type="ChEBI" id="CHEBI:33019"/>
        <dbReference type="ChEBI" id="CHEBI:192348"/>
    </reaction>
    <physiologicalReaction direction="left-to-right" evidence="9">
        <dbReference type="Rhea" id="RHEA:72420"/>
    </physiologicalReaction>
</comment>
<sequence length="284" mass="31130">MQKFEIGLLLQLIQKYKVTVAPIVPPIVLAIAKSSETDKYDLSSVRMVKSGAAPLGQELEDAVKVKFPGAKFGQGYGMTEAGPVLAMCLGFAKEPFEIKSGACGTVVRNAEMKIVDPDTGSSLPRNQAGEICIRGDQIMKGYLNDPEATARTIDKDGWLHTGDIGYIDDDDELFIVDRLKELIKYKGFQVAPAELEAMLIAHPDIVDAAVVAMKDEAAGEVPVAFVVRSEKSQISEDEIKQYVSKQVVFYKRLNRVFFIETIPKAPSGKILRKELRAKLATGNH</sequence>
<dbReference type="InterPro" id="IPR000873">
    <property type="entry name" value="AMP-dep_synth/lig_dom"/>
</dbReference>
<dbReference type="EC" id="6.2.1.12" evidence="4"/>
<dbReference type="Pfam" id="PF00501">
    <property type="entry name" value="AMP-binding"/>
    <property type="match status" value="1"/>
</dbReference>
<evidence type="ECO:0000259" key="13">
    <source>
        <dbReference type="Pfam" id="PF13193"/>
    </source>
</evidence>
<comment type="caution">
    <text evidence="14">The sequence shown here is derived from an EMBL/GenBank/DDBJ whole genome shotgun (WGS) entry which is preliminary data.</text>
</comment>
<keyword evidence="7" id="KW-0067">ATP-binding</keyword>
<dbReference type="AlphaFoldDB" id="A0A6A3C1D2"/>
<evidence type="ECO:0000313" key="14">
    <source>
        <dbReference type="EMBL" id="KAE8722915.1"/>
    </source>
</evidence>
<evidence type="ECO:0000256" key="8">
    <source>
        <dbReference type="ARBA" id="ARBA00023051"/>
    </source>
</evidence>
<comment type="cofactor">
    <cofactor evidence="1">
        <name>Mg(2+)</name>
        <dbReference type="ChEBI" id="CHEBI:18420"/>
    </cofactor>
</comment>
<dbReference type="Pfam" id="PF13193">
    <property type="entry name" value="AMP-binding_C"/>
    <property type="match status" value="1"/>
</dbReference>
<dbReference type="PANTHER" id="PTHR24096">
    <property type="entry name" value="LONG-CHAIN-FATTY-ACID--COA LIGASE"/>
    <property type="match status" value="1"/>
</dbReference>
<name>A0A6A3C1D2_HIBSY</name>
<evidence type="ECO:0000256" key="1">
    <source>
        <dbReference type="ARBA" id="ARBA00001946"/>
    </source>
</evidence>